<comment type="caution">
    <text evidence="2">The sequence shown here is derived from an EMBL/GenBank/DDBJ whole genome shotgun (WGS) entry which is preliminary data.</text>
</comment>
<protein>
    <submittedName>
        <fullName evidence="2">Phospholipid N-methyltransferase</fullName>
    </submittedName>
</protein>
<accession>A0A543D4J4</accession>
<proteinExistence type="predicted"/>
<dbReference type="InterPro" id="IPR029063">
    <property type="entry name" value="SAM-dependent_MTases_sf"/>
</dbReference>
<dbReference type="OrthoDB" id="3528482at2"/>
<dbReference type="Gene3D" id="3.40.50.150">
    <property type="entry name" value="Vaccinia Virus protein VP39"/>
    <property type="match status" value="1"/>
</dbReference>
<dbReference type="InterPro" id="IPR041698">
    <property type="entry name" value="Methyltransf_25"/>
</dbReference>
<name>A0A543D4J4_9PSEU</name>
<evidence type="ECO:0000259" key="1">
    <source>
        <dbReference type="Pfam" id="PF13649"/>
    </source>
</evidence>
<organism evidence="2 3">
    <name type="scientific">Pseudonocardia kunmingensis</name>
    <dbReference type="NCBI Taxonomy" id="630975"/>
    <lineage>
        <taxon>Bacteria</taxon>
        <taxon>Bacillati</taxon>
        <taxon>Actinomycetota</taxon>
        <taxon>Actinomycetes</taxon>
        <taxon>Pseudonocardiales</taxon>
        <taxon>Pseudonocardiaceae</taxon>
        <taxon>Pseudonocardia</taxon>
    </lineage>
</organism>
<dbReference type="Pfam" id="PF13649">
    <property type="entry name" value="Methyltransf_25"/>
    <property type="match status" value="1"/>
</dbReference>
<dbReference type="GO" id="GO:0032259">
    <property type="term" value="P:methylation"/>
    <property type="evidence" value="ECO:0007669"/>
    <property type="project" value="UniProtKB-KW"/>
</dbReference>
<reference evidence="2 3" key="1">
    <citation type="submission" date="2019-06" db="EMBL/GenBank/DDBJ databases">
        <title>Sequencing the genomes of 1000 actinobacteria strains.</title>
        <authorList>
            <person name="Klenk H.-P."/>
        </authorList>
    </citation>
    <scope>NUCLEOTIDE SEQUENCE [LARGE SCALE GENOMIC DNA]</scope>
    <source>
        <strain evidence="2 3">DSM 45301</strain>
    </source>
</reference>
<feature type="domain" description="Methyltransferase" evidence="1">
    <location>
        <begin position="44"/>
        <end position="116"/>
    </location>
</feature>
<dbReference type="Proteomes" id="UP000315677">
    <property type="component" value="Unassembled WGS sequence"/>
</dbReference>
<dbReference type="RefSeq" id="WP_142061269.1">
    <property type="nucleotide sequence ID" value="NZ_VFPA01000005.1"/>
</dbReference>
<dbReference type="SUPFAM" id="SSF53335">
    <property type="entry name" value="S-adenosyl-L-methionine-dependent methyltransferases"/>
    <property type="match status" value="1"/>
</dbReference>
<keyword evidence="2" id="KW-0808">Transferase</keyword>
<evidence type="ECO:0000313" key="3">
    <source>
        <dbReference type="Proteomes" id="UP000315677"/>
    </source>
</evidence>
<gene>
    <name evidence="2" type="ORF">FB558_7169</name>
</gene>
<dbReference type="GO" id="GO:0008168">
    <property type="term" value="F:methyltransferase activity"/>
    <property type="evidence" value="ECO:0007669"/>
    <property type="project" value="UniProtKB-KW"/>
</dbReference>
<dbReference type="EMBL" id="VFPA01000005">
    <property type="protein sequence ID" value="TQM04138.1"/>
    <property type="molecule type" value="Genomic_DNA"/>
</dbReference>
<keyword evidence="3" id="KW-1185">Reference proteome</keyword>
<sequence>MSDGRVLFQEFLRAPTRVATVTASSDALVAALLAPHRFGGAPVVVELGAGTGRVTDALQRRLGPAARHVAIEINPVLAGRLADRHPGVTVVAADAARLPAVLAEHGVERVDALVSLLPWSAYAAAPVPELAASVLAPSGTFTQVTLRGLHLLPPARRQRRDLRTAFGEVTGSATVWRNLPPARILIARSPRHSR</sequence>
<dbReference type="AlphaFoldDB" id="A0A543D4J4"/>
<evidence type="ECO:0000313" key="2">
    <source>
        <dbReference type="EMBL" id="TQM04138.1"/>
    </source>
</evidence>
<keyword evidence="2" id="KW-0489">Methyltransferase</keyword>
<dbReference type="CDD" id="cd02440">
    <property type="entry name" value="AdoMet_MTases"/>
    <property type="match status" value="1"/>
</dbReference>